<sequence length="96" mass="11088">MQAQLDQQLKSENIAISWLERSFMAGDTRSLYVAGEDINFQWSIHEVMEFDERWKKGIKRGKTSPQLIAELAEYFGRQPEDIVILVIDRGMKGKIG</sequence>
<protein>
    <submittedName>
        <fullName evidence="1">Uncharacterized protein</fullName>
    </submittedName>
</protein>
<dbReference type="EMBL" id="JARTFS010000001">
    <property type="protein sequence ID" value="MED4399815.1"/>
    <property type="molecule type" value="Genomic_DNA"/>
</dbReference>
<gene>
    <name evidence="1" type="ORF">P9271_00380</name>
</gene>
<dbReference type="RefSeq" id="WP_328014536.1">
    <property type="nucleotide sequence ID" value="NZ_JARTFS010000001.1"/>
</dbReference>
<name>A0ABU6NRM7_9BACI</name>
<dbReference type="Proteomes" id="UP001342826">
    <property type="component" value="Unassembled WGS sequence"/>
</dbReference>
<evidence type="ECO:0000313" key="1">
    <source>
        <dbReference type="EMBL" id="MED4399815.1"/>
    </source>
</evidence>
<comment type="caution">
    <text evidence="1">The sequence shown here is derived from an EMBL/GenBank/DDBJ whole genome shotgun (WGS) entry which is preliminary data.</text>
</comment>
<reference evidence="1 2" key="1">
    <citation type="submission" date="2023-03" db="EMBL/GenBank/DDBJ databases">
        <title>Bacillus Genome Sequencing.</title>
        <authorList>
            <person name="Dunlap C."/>
        </authorList>
    </citation>
    <scope>NUCLEOTIDE SEQUENCE [LARGE SCALE GENOMIC DNA]</scope>
    <source>
        <strain evidence="1 2">NRS-1717</strain>
    </source>
</reference>
<evidence type="ECO:0000313" key="2">
    <source>
        <dbReference type="Proteomes" id="UP001342826"/>
    </source>
</evidence>
<keyword evidence="2" id="KW-1185">Reference proteome</keyword>
<proteinExistence type="predicted"/>
<organism evidence="1 2">
    <name type="scientific">Metabacillus fastidiosus</name>
    <dbReference type="NCBI Taxonomy" id="1458"/>
    <lineage>
        <taxon>Bacteria</taxon>
        <taxon>Bacillati</taxon>
        <taxon>Bacillota</taxon>
        <taxon>Bacilli</taxon>
        <taxon>Bacillales</taxon>
        <taxon>Bacillaceae</taxon>
        <taxon>Metabacillus</taxon>
    </lineage>
</organism>
<accession>A0ABU6NRM7</accession>